<dbReference type="PANTHER" id="PTHR31434">
    <property type="entry name" value="S PHASE CYCLIN A-ASSOCIATED PROTEIN IN THE ENDOPLASMIC RETICULUM"/>
    <property type="match status" value="1"/>
</dbReference>
<feature type="region of interest" description="Disordered" evidence="1">
    <location>
        <begin position="97"/>
        <end position="130"/>
    </location>
</feature>
<reference evidence="2" key="1">
    <citation type="submission" date="2021-02" db="EMBL/GenBank/DDBJ databases">
        <authorList>
            <person name="Dougan E. K."/>
            <person name="Rhodes N."/>
            <person name="Thang M."/>
            <person name="Chan C."/>
        </authorList>
    </citation>
    <scope>NUCLEOTIDE SEQUENCE</scope>
</reference>
<evidence type="ECO:0000313" key="3">
    <source>
        <dbReference type="Proteomes" id="UP000604046"/>
    </source>
</evidence>
<dbReference type="AlphaFoldDB" id="A0A812LJA9"/>
<sequence>MSDGSWFAELQLLGNELLRGDDGPGHSGQSEPEEEEETAAERAARFKLMQERFVKENLEKLQPHLKAREYLASIEQEEAAFDRQHQLAMQEAQMERAAKEAREAAEREAAEAAERAATRSPASPVLLPDDVSDDEFKAREQEPHDIFESLPRESRDVGMSQTIAMAAFEIFRLVMVVRSCTTKTVVEDWKEVFQDAANNWEHRQMLIYVLHELSKQKPGLADIQSLLRQLFAWLLEPGLRLTAAEREWIAGWVFTPDPSRPHLLSCIIRLVSSPEWTYFFERWREQMLQESPETLTLHMLPCSALPAGNATADRGHRGGWKWSSTPGAGLPGSAFPAGNATADRTCRGYRPVRQRAWKWSSAPGAGDAFHVVVSAFAGAISSQLREKAPANAAAATELRRRLNTKALTEEEALQLASASDGKAAAGNAAQRAKISKLAADLAKVLGTSSVAAAASSEDQFHCLGYLNLEKAESVLNEFAKVLTQVQREADVALILKLNCARMVVDLCCRVKDNIASFEMAGDKAPVVAWKQNCNVQLCALKWLGLLCKSRLARLVLLLTGRVTLLADVATAYLDMHFAEALKPQDVEGGPVLFLPQLLHVLALHMKQAPPEGARDLQGSLAAYLILCGLAEKLRELFGRAEIRGLKLFDGASPLPLLLLRAMCFLHILVNAYRRPGGAQPEASSSPDVIAAIAASNERVLETLRNTELFGVVGILVSILLSDGRREKGAKLPQTVVSLCVQALRILNCVAQIDLKTLQKTMGAGAGRQQELYHVLVTLLDYCVARIPGNLA</sequence>
<feature type="region of interest" description="Disordered" evidence="1">
    <location>
        <begin position="17"/>
        <end position="44"/>
    </location>
</feature>
<proteinExistence type="predicted"/>
<feature type="compositionally biased region" description="Basic and acidic residues" evidence="1">
    <location>
        <begin position="97"/>
        <end position="117"/>
    </location>
</feature>
<evidence type="ECO:0000256" key="1">
    <source>
        <dbReference type="SAM" id="MobiDB-lite"/>
    </source>
</evidence>
<evidence type="ECO:0000313" key="2">
    <source>
        <dbReference type="EMBL" id="CAE7246125.1"/>
    </source>
</evidence>
<keyword evidence="3" id="KW-1185">Reference proteome</keyword>
<comment type="caution">
    <text evidence="2">The sequence shown here is derived from an EMBL/GenBank/DDBJ whole genome shotgun (WGS) entry which is preliminary data.</text>
</comment>
<protein>
    <submittedName>
        <fullName evidence="2">Contig11497.g12307 protein</fullName>
    </submittedName>
</protein>
<dbReference type="EMBL" id="CAJNDS010001068">
    <property type="protein sequence ID" value="CAE7246125.1"/>
    <property type="molecule type" value="Genomic_DNA"/>
</dbReference>
<dbReference type="PANTHER" id="PTHR31434:SF2">
    <property type="entry name" value="S PHASE CYCLIN A-ASSOCIATED PROTEIN IN THE ENDOPLASMIC RETICULUM"/>
    <property type="match status" value="1"/>
</dbReference>
<dbReference type="OrthoDB" id="436590at2759"/>
<organism evidence="2 3">
    <name type="scientific">Symbiodinium natans</name>
    <dbReference type="NCBI Taxonomy" id="878477"/>
    <lineage>
        <taxon>Eukaryota</taxon>
        <taxon>Sar</taxon>
        <taxon>Alveolata</taxon>
        <taxon>Dinophyceae</taxon>
        <taxon>Suessiales</taxon>
        <taxon>Symbiodiniaceae</taxon>
        <taxon>Symbiodinium</taxon>
    </lineage>
</organism>
<gene>
    <name evidence="2" type="primary">Contig11497.g12307</name>
    <name evidence="2" type="ORF">SNAT2548_LOCUS11675</name>
</gene>
<accession>A0A812LJA9</accession>
<name>A0A812LJA9_9DINO</name>
<dbReference type="Proteomes" id="UP000604046">
    <property type="component" value="Unassembled WGS sequence"/>
</dbReference>